<evidence type="ECO:0000256" key="5">
    <source>
        <dbReference type="SAM" id="Coils"/>
    </source>
</evidence>
<dbReference type="Proteomes" id="UP000265618">
    <property type="component" value="Unassembled WGS sequence"/>
</dbReference>
<evidence type="ECO:0000313" key="8">
    <source>
        <dbReference type="EMBL" id="GIQ81643.1"/>
    </source>
</evidence>
<dbReference type="InterPro" id="IPR019786">
    <property type="entry name" value="Zinc_finger_PHD-type_CS"/>
</dbReference>
<dbReference type="SMART" id="SM00249">
    <property type="entry name" value="PHD"/>
    <property type="match status" value="1"/>
</dbReference>
<reference evidence="8 9" key="1">
    <citation type="journal article" date="2018" name="PLoS ONE">
        <title>The draft genome of Kipferlia bialata reveals reductive genome evolution in fornicate parasites.</title>
        <authorList>
            <person name="Tanifuji G."/>
            <person name="Takabayashi S."/>
            <person name="Kume K."/>
            <person name="Takagi M."/>
            <person name="Nakayama T."/>
            <person name="Kamikawa R."/>
            <person name="Inagaki Y."/>
            <person name="Hashimoto T."/>
        </authorList>
    </citation>
    <scope>NUCLEOTIDE SEQUENCE [LARGE SCALE GENOMIC DNA]</scope>
    <source>
        <strain evidence="8">NY0173</strain>
    </source>
</reference>
<protein>
    <recommendedName>
        <fullName evidence="7">PHD-type domain-containing protein</fullName>
    </recommendedName>
</protein>
<dbReference type="AlphaFoldDB" id="A0A9K3GG51"/>
<evidence type="ECO:0000256" key="3">
    <source>
        <dbReference type="ARBA" id="ARBA00022833"/>
    </source>
</evidence>
<dbReference type="PROSITE" id="PS01359">
    <property type="entry name" value="ZF_PHD_1"/>
    <property type="match status" value="1"/>
</dbReference>
<dbReference type="InterPro" id="IPR011011">
    <property type="entry name" value="Znf_FYVE_PHD"/>
</dbReference>
<sequence length="418" mass="46168">MYIVYSIPLCICPPTCECSAEVISISEELSQEHSDGAHAEAEAEPAGLEEILYPSVVCGICGEGEGDLIRCGNEGCTYVWHLDCLGTWAPEGDMLEDWLCPVCTGFMTKDLADFELPKEHSESADAEAEAEPAGQGEILFPSVVCGICYCLGSEGPGGDMPEDWSCPVCTGSLSLPPSLSLSLSLPLSLSLTNRTGPAQSARVLIDLLAEEAQERVRDREIKRLTSERDQARAQAESTVARLTRERDDALAEAEDARAEADRLTRLWSRDLHTTHTDCQELMASFDEVRSGLNEDKTALQKELDLMREKVCIERERADIERRERELSSKALEAQTAVAAQAVAARDRLLSLLRGQREREKARGVLSESDRSREGPIPGRGEGERGEGERGGEREGERERESDNYTEEMSQKKWTEIEE</sequence>
<dbReference type="EMBL" id="BDIP01000453">
    <property type="protein sequence ID" value="GIQ81643.1"/>
    <property type="molecule type" value="Genomic_DNA"/>
</dbReference>
<feature type="coiled-coil region" evidence="5">
    <location>
        <begin position="221"/>
        <end position="309"/>
    </location>
</feature>
<dbReference type="Gene3D" id="3.30.40.10">
    <property type="entry name" value="Zinc/RING finger domain, C3HC4 (zinc finger)"/>
    <property type="match status" value="1"/>
</dbReference>
<keyword evidence="2 4" id="KW-0863">Zinc-finger</keyword>
<gene>
    <name evidence="8" type="ORF">KIPB_002631</name>
</gene>
<evidence type="ECO:0000256" key="1">
    <source>
        <dbReference type="ARBA" id="ARBA00022723"/>
    </source>
</evidence>
<dbReference type="GO" id="GO:0008270">
    <property type="term" value="F:zinc ion binding"/>
    <property type="evidence" value="ECO:0007669"/>
    <property type="project" value="UniProtKB-KW"/>
</dbReference>
<feature type="compositionally biased region" description="Basic and acidic residues" evidence="6">
    <location>
        <begin position="380"/>
        <end position="418"/>
    </location>
</feature>
<feature type="domain" description="PHD-type" evidence="7">
    <location>
        <begin position="55"/>
        <end position="106"/>
    </location>
</feature>
<comment type="caution">
    <text evidence="8">The sequence shown here is derived from an EMBL/GenBank/DDBJ whole genome shotgun (WGS) entry which is preliminary data.</text>
</comment>
<evidence type="ECO:0000256" key="6">
    <source>
        <dbReference type="SAM" id="MobiDB-lite"/>
    </source>
</evidence>
<dbReference type="PROSITE" id="PS50016">
    <property type="entry name" value="ZF_PHD_2"/>
    <property type="match status" value="1"/>
</dbReference>
<keyword evidence="5" id="KW-0175">Coiled coil</keyword>
<organism evidence="8 9">
    <name type="scientific">Kipferlia bialata</name>
    <dbReference type="NCBI Taxonomy" id="797122"/>
    <lineage>
        <taxon>Eukaryota</taxon>
        <taxon>Metamonada</taxon>
        <taxon>Carpediemonas-like organisms</taxon>
        <taxon>Kipferlia</taxon>
    </lineage>
</organism>
<evidence type="ECO:0000259" key="7">
    <source>
        <dbReference type="PROSITE" id="PS50016"/>
    </source>
</evidence>
<feature type="compositionally biased region" description="Basic and acidic residues" evidence="6">
    <location>
        <begin position="358"/>
        <end position="373"/>
    </location>
</feature>
<accession>A0A9K3GG51</accession>
<evidence type="ECO:0000256" key="4">
    <source>
        <dbReference type="PROSITE-ProRule" id="PRU00146"/>
    </source>
</evidence>
<dbReference type="InterPro" id="IPR019787">
    <property type="entry name" value="Znf_PHD-finger"/>
</dbReference>
<dbReference type="InterPro" id="IPR013083">
    <property type="entry name" value="Znf_RING/FYVE/PHD"/>
</dbReference>
<feature type="region of interest" description="Disordered" evidence="6">
    <location>
        <begin position="358"/>
        <end position="418"/>
    </location>
</feature>
<keyword evidence="3" id="KW-0862">Zinc</keyword>
<proteinExistence type="predicted"/>
<dbReference type="SUPFAM" id="SSF57903">
    <property type="entry name" value="FYVE/PHD zinc finger"/>
    <property type="match status" value="1"/>
</dbReference>
<keyword evidence="9" id="KW-1185">Reference proteome</keyword>
<keyword evidence="1" id="KW-0479">Metal-binding</keyword>
<name>A0A9K3GG51_9EUKA</name>
<evidence type="ECO:0000313" key="9">
    <source>
        <dbReference type="Proteomes" id="UP000265618"/>
    </source>
</evidence>
<evidence type="ECO:0000256" key="2">
    <source>
        <dbReference type="ARBA" id="ARBA00022771"/>
    </source>
</evidence>
<dbReference type="InterPro" id="IPR001965">
    <property type="entry name" value="Znf_PHD"/>
</dbReference>